<proteinExistence type="predicted"/>
<dbReference type="RefSeq" id="WP_380829683.1">
    <property type="nucleotide sequence ID" value="NZ_JBHTCG010000021.1"/>
</dbReference>
<dbReference type="InterPro" id="IPR011009">
    <property type="entry name" value="Kinase-like_dom_sf"/>
</dbReference>
<dbReference type="PANTHER" id="PTHR43289:SF34">
    <property type="entry name" value="SERINE_THREONINE-PROTEIN KINASE YBDM-RELATED"/>
    <property type="match status" value="1"/>
</dbReference>
<feature type="region of interest" description="Disordered" evidence="5">
    <location>
        <begin position="286"/>
        <end position="318"/>
    </location>
</feature>
<dbReference type="Pfam" id="PF00069">
    <property type="entry name" value="Pkinase"/>
    <property type="match status" value="1"/>
</dbReference>
<keyword evidence="8" id="KW-1185">Reference proteome</keyword>
<accession>A0ABW2P9G9</accession>
<dbReference type="InterPro" id="IPR011042">
    <property type="entry name" value="6-blade_b-propeller_TolB-like"/>
</dbReference>
<name>A0ABW2P9G9_9ACTN</name>
<keyword evidence="1" id="KW-0808">Transferase</keyword>
<dbReference type="EMBL" id="JBHTCG010000021">
    <property type="protein sequence ID" value="MFC7385818.1"/>
    <property type="molecule type" value="Genomic_DNA"/>
</dbReference>
<dbReference type="GO" id="GO:0016301">
    <property type="term" value="F:kinase activity"/>
    <property type="evidence" value="ECO:0007669"/>
    <property type="project" value="UniProtKB-KW"/>
</dbReference>
<evidence type="ECO:0000313" key="7">
    <source>
        <dbReference type="EMBL" id="MFC7385818.1"/>
    </source>
</evidence>
<keyword evidence="3 7" id="KW-0418">Kinase</keyword>
<dbReference type="Gene3D" id="1.10.510.10">
    <property type="entry name" value="Transferase(Phosphotransferase) domain 1"/>
    <property type="match status" value="1"/>
</dbReference>
<evidence type="ECO:0000256" key="1">
    <source>
        <dbReference type="ARBA" id="ARBA00022679"/>
    </source>
</evidence>
<dbReference type="SUPFAM" id="SSF82171">
    <property type="entry name" value="DPP6 N-terminal domain-like"/>
    <property type="match status" value="1"/>
</dbReference>
<protein>
    <submittedName>
        <fullName evidence="7">Protein kinase</fullName>
    </submittedName>
</protein>
<evidence type="ECO:0000259" key="6">
    <source>
        <dbReference type="PROSITE" id="PS50011"/>
    </source>
</evidence>
<dbReference type="InterPro" id="IPR000719">
    <property type="entry name" value="Prot_kinase_dom"/>
</dbReference>
<feature type="region of interest" description="Disordered" evidence="5">
    <location>
        <begin position="381"/>
        <end position="403"/>
    </location>
</feature>
<dbReference type="PANTHER" id="PTHR43289">
    <property type="entry name" value="MITOGEN-ACTIVATED PROTEIN KINASE KINASE KINASE 20-RELATED"/>
    <property type="match status" value="1"/>
</dbReference>
<dbReference type="PROSITE" id="PS00108">
    <property type="entry name" value="PROTEIN_KINASE_ST"/>
    <property type="match status" value="1"/>
</dbReference>
<keyword evidence="4" id="KW-0067">ATP-binding</keyword>
<dbReference type="Gene3D" id="2.120.10.30">
    <property type="entry name" value="TolB, C-terminal domain"/>
    <property type="match status" value="1"/>
</dbReference>
<evidence type="ECO:0000256" key="5">
    <source>
        <dbReference type="SAM" id="MobiDB-lite"/>
    </source>
</evidence>
<sequence>MSSTVPLRPGDPVRVGDYEVTGRIGEGGQGSVFLARTPAGESVAIKVLRPGPAGQDTVGPGSPDRFLRETEILRRVAPFCTAQVVESGTADGRPYIVSEYIEGPTLQQVVDAEGPLRTTRLHRLAVGTLTALSAIHRAGVVHRDFKPSNVLLGRDGPRVIDFGIARVLDTSATGSGAIGTPPYMAPEQLEGGLVEPPADLFAWGSTMVFAATGRPPFGMDSLPAVVNRILHREPDLGDLQGDLGDLIADCLSKDPARRPAARDALLRLLGAQERPAGTDLLSAGSAVAAGATPPPSPPGETSAPSPPVETPAPASPGEIVTVPGAASAGRPGVVRLAAGAVALALLSGGVVYLLGRTGDAEGGGPASPSAGSVKAVAEVTAAPGPATSTTRLPGLKTTLHENPADPVRMSSFMYIGGQSTQSYERDPVSGRFTATGPLLEPAMSPDGRWTAMLPWLKDQTPQPYDFVRLVERASGREFVVRLTDKRLQNYNPQWSSDSRRLLLTTYDNSSGVRKPVGFAVVDVATTAVTPATLDAEGADGAPVMWAPGERTVALRYGRGPSAGLRFYDLRGRTVRTIPDVGEAYATENAISPAGKSFVTTCPDVYGSMCVWDTATGRRRSSFSVGKSFLTIGWFNDAYVMYQDTSKNPQQIIVADLKGRTARVLADIPASEDNGKPGTSVHRFTRR</sequence>
<keyword evidence="2" id="KW-0547">Nucleotide-binding</keyword>
<dbReference type="InterPro" id="IPR008271">
    <property type="entry name" value="Ser/Thr_kinase_AS"/>
</dbReference>
<dbReference type="Gene3D" id="3.30.200.20">
    <property type="entry name" value="Phosphorylase Kinase, domain 1"/>
    <property type="match status" value="1"/>
</dbReference>
<dbReference type="SUPFAM" id="SSF56112">
    <property type="entry name" value="Protein kinase-like (PK-like)"/>
    <property type="match status" value="1"/>
</dbReference>
<evidence type="ECO:0000256" key="4">
    <source>
        <dbReference type="ARBA" id="ARBA00022840"/>
    </source>
</evidence>
<gene>
    <name evidence="7" type="ORF">ACFQSB_26675</name>
</gene>
<organism evidence="7 8">
    <name type="scientific">Sphaerisporangium rhizosphaerae</name>
    <dbReference type="NCBI Taxonomy" id="2269375"/>
    <lineage>
        <taxon>Bacteria</taxon>
        <taxon>Bacillati</taxon>
        <taxon>Actinomycetota</taxon>
        <taxon>Actinomycetes</taxon>
        <taxon>Streptosporangiales</taxon>
        <taxon>Streptosporangiaceae</taxon>
        <taxon>Sphaerisporangium</taxon>
    </lineage>
</organism>
<evidence type="ECO:0000313" key="8">
    <source>
        <dbReference type="Proteomes" id="UP001596496"/>
    </source>
</evidence>
<feature type="domain" description="Protein kinase" evidence="6">
    <location>
        <begin position="18"/>
        <end position="269"/>
    </location>
</feature>
<evidence type="ECO:0000256" key="3">
    <source>
        <dbReference type="ARBA" id="ARBA00022777"/>
    </source>
</evidence>
<comment type="caution">
    <text evidence="7">The sequence shown here is derived from an EMBL/GenBank/DDBJ whole genome shotgun (WGS) entry which is preliminary data.</text>
</comment>
<dbReference type="CDD" id="cd14014">
    <property type="entry name" value="STKc_PknB_like"/>
    <property type="match status" value="1"/>
</dbReference>
<reference evidence="8" key="1">
    <citation type="journal article" date="2019" name="Int. J. Syst. Evol. Microbiol.">
        <title>The Global Catalogue of Microorganisms (GCM) 10K type strain sequencing project: providing services to taxonomists for standard genome sequencing and annotation.</title>
        <authorList>
            <consortium name="The Broad Institute Genomics Platform"/>
            <consortium name="The Broad Institute Genome Sequencing Center for Infectious Disease"/>
            <person name="Wu L."/>
            <person name="Ma J."/>
        </authorList>
    </citation>
    <scope>NUCLEOTIDE SEQUENCE [LARGE SCALE GENOMIC DNA]</scope>
    <source>
        <strain evidence="8">CECT 7649</strain>
    </source>
</reference>
<evidence type="ECO:0000256" key="2">
    <source>
        <dbReference type="ARBA" id="ARBA00022741"/>
    </source>
</evidence>
<dbReference type="Proteomes" id="UP001596496">
    <property type="component" value="Unassembled WGS sequence"/>
</dbReference>
<feature type="compositionally biased region" description="Pro residues" evidence="5">
    <location>
        <begin position="292"/>
        <end position="314"/>
    </location>
</feature>
<dbReference type="PROSITE" id="PS50011">
    <property type="entry name" value="PROTEIN_KINASE_DOM"/>
    <property type="match status" value="1"/>
</dbReference>